<reference evidence="2" key="1">
    <citation type="submission" date="2022-08" db="EMBL/GenBank/DDBJ databases">
        <title>Whole genome sequencing of non-tuberculosis mycobacteria type-strains.</title>
        <authorList>
            <person name="Igarashi Y."/>
            <person name="Osugi A."/>
            <person name="Mitarai S."/>
        </authorList>
    </citation>
    <scope>NUCLEOTIDE SEQUENCE</scope>
    <source>
        <strain evidence="2">JCM 16372</strain>
    </source>
</reference>
<dbReference type="Gene3D" id="1.10.10.10">
    <property type="entry name" value="Winged helix-like DNA-binding domain superfamily/Winged helix DNA-binding domain"/>
    <property type="match status" value="1"/>
</dbReference>
<sequence>MRLAWPLTGRSGEMASIETALSASGASGVLVCGPTGVGKSRLVREALAGAAGHGWQTRWTAGTSSAQAIPLGAFTAWAPSGVGDTVALLRGVLDALTAPSPPAPVVIGIDDIDLFDDLSVFVVHQVVQQRLAKVLITVRAGDAIPTAIQEIFKAGDFDRLDLAPMSAEDTAAVVARALDGRVDPVTARQLWELTRGNVFYLQHIVEQSVADGGLVLEGGCWRWSGGPAVPPGLSDLIESRIGALPEQVGDVVDVLSVGEPLDLSVLARITDMAAVEEAESRGLVTLEPAGGAIEVRVAHPLYGQVRQRRAPRSRLRRLRGLVAAELAALTDSDDVRMVVRRATLELDSDRQADPGLLIRAAHGAVWLGDLQLADRIAAAAERAGAGLEPKLVRGHALSWLGHGEDADAVLAGVDTAGLSDRDRARLAFLRASNMLWDLADPARAKEIVDGVGPVAAPDARIYIDAFLTVYWFAMDRPAEALRTAENLALRDIPVVGAELAWALAHIAADAGRASDAVAVAETGYEVAARSLDAPHMIFNIADAHVSALLFAGRVSEARDVADRMQRQAASLPGVAPLLGAAVAGRAALGAGDLLNACRLLEQAVEGLSGPHPLGWGYRYRIPYATALAIRGLTAEAVDALAPLADVQRGFRSLEYERSIARAWISAGQGAVSEALSCLQATAVSCREAGRFAEEVMVLQTATQFGDRTAGPRLAELASVVEGPRVGLAGRLAAAVHTDDAAQLASLADEFERTGDRVGAIDAAAHAARAYRRRDRKGSALVCSTRAHALADACGGVRTVALRQGSENVPLTERETEIAMLVGEDLSNRGIAERLTLSPRTVESHIYRAMAKTGTTSREELAALFPRRDGGPAPRRRA</sequence>
<evidence type="ECO:0000259" key="1">
    <source>
        <dbReference type="PROSITE" id="PS50043"/>
    </source>
</evidence>
<name>A0ABY3UG71_9MYCO</name>
<dbReference type="InterPro" id="IPR027417">
    <property type="entry name" value="P-loop_NTPase"/>
</dbReference>
<dbReference type="Pfam" id="PF00196">
    <property type="entry name" value="GerE"/>
    <property type="match status" value="1"/>
</dbReference>
<dbReference type="EMBL" id="CP092427">
    <property type="protein sequence ID" value="ULP36074.1"/>
    <property type="molecule type" value="Genomic_DNA"/>
</dbReference>
<evidence type="ECO:0000313" key="3">
    <source>
        <dbReference type="Proteomes" id="UP001055159"/>
    </source>
</evidence>
<dbReference type="SUPFAM" id="SSF52540">
    <property type="entry name" value="P-loop containing nucleoside triphosphate hydrolases"/>
    <property type="match status" value="1"/>
</dbReference>
<feature type="domain" description="HTH luxR-type" evidence="1">
    <location>
        <begin position="803"/>
        <end position="868"/>
    </location>
</feature>
<dbReference type="SMART" id="SM00421">
    <property type="entry name" value="HTH_LUXR"/>
    <property type="match status" value="1"/>
</dbReference>
<dbReference type="PROSITE" id="PS00622">
    <property type="entry name" value="HTH_LUXR_1"/>
    <property type="match status" value="1"/>
</dbReference>
<dbReference type="RefSeq" id="WP_043412479.1">
    <property type="nucleotide sequence ID" value="NZ_CP092427.2"/>
</dbReference>
<dbReference type="PRINTS" id="PR00038">
    <property type="entry name" value="HTHLUXR"/>
</dbReference>
<dbReference type="PROSITE" id="PS50043">
    <property type="entry name" value="HTH_LUXR_2"/>
    <property type="match status" value="1"/>
</dbReference>
<dbReference type="CDD" id="cd06170">
    <property type="entry name" value="LuxR_C_like"/>
    <property type="match status" value="1"/>
</dbReference>
<dbReference type="Gene3D" id="3.40.50.300">
    <property type="entry name" value="P-loop containing nucleotide triphosphate hydrolases"/>
    <property type="match status" value="1"/>
</dbReference>
<dbReference type="InterPro" id="IPR016032">
    <property type="entry name" value="Sig_transdc_resp-reg_C-effctor"/>
</dbReference>
<protein>
    <submittedName>
        <fullName evidence="2">LuxR C-terminal-related transcriptional regulator</fullName>
    </submittedName>
</protein>
<evidence type="ECO:0000313" key="2">
    <source>
        <dbReference type="EMBL" id="ULP36074.1"/>
    </source>
</evidence>
<organism evidence="2 3">
    <name type="scientific">Mycolicibacterium rufum</name>
    <dbReference type="NCBI Taxonomy" id="318424"/>
    <lineage>
        <taxon>Bacteria</taxon>
        <taxon>Bacillati</taxon>
        <taxon>Actinomycetota</taxon>
        <taxon>Actinomycetes</taxon>
        <taxon>Mycobacteriales</taxon>
        <taxon>Mycobacteriaceae</taxon>
        <taxon>Mycolicibacterium</taxon>
    </lineage>
</organism>
<dbReference type="InterPro" id="IPR000792">
    <property type="entry name" value="Tscrpt_reg_LuxR_C"/>
</dbReference>
<dbReference type="SUPFAM" id="SSF46894">
    <property type="entry name" value="C-terminal effector domain of the bipartite response regulators"/>
    <property type="match status" value="1"/>
</dbReference>
<proteinExistence type="predicted"/>
<accession>A0ABY3UG71</accession>
<keyword evidence="3" id="KW-1185">Reference proteome</keyword>
<dbReference type="Proteomes" id="UP001055159">
    <property type="component" value="Chromosome"/>
</dbReference>
<gene>
    <name evidence="2" type="ORF">MJO55_23070</name>
</gene>
<dbReference type="InterPro" id="IPR036388">
    <property type="entry name" value="WH-like_DNA-bd_sf"/>
</dbReference>